<dbReference type="eggNOG" id="ENOG5031TD8">
    <property type="taxonomic scope" value="Bacteria"/>
</dbReference>
<dbReference type="EMBL" id="LZKQ01000145">
    <property type="protein sequence ID" value="OBI83934.1"/>
    <property type="molecule type" value="Genomic_DNA"/>
</dbReference>
<feature type="signal peptide" evidence="1">
    <location>
        <begin position="1"/>
        <end position="29"/>
    </location>
</feature>
<feature type="chain" id="PRO_5008320698" description="DUF732 domain-containing protein" evidence="1">
    <location>
        <begin position="30"/>
        <end position="90"/>
    </location>
</feature>
<accession>A0A1A3CA67</accession>
<dbReference type="RefSeq" id="WP_065121077.1">
    <property type="nucleotide sequence ID" value="NZ_LZKQ01000145.1"/>
</dbReference>
<evidence type="ECO:0000256" key="1">
    <source>
        <dbReference type="SAM" id="SignalP"/>
    </source>
</evidence>
<dbReference type="STRING" id="1790.A5645_06325"/>
<keyword evidence="1" id="KW-0732">Signal</keyword>
<dbReference type="Proteomes" id="UP000093795">
    <property type="component" value="Unassembled WGS sequence"/>
</dbReference>
<evidence type="ECO:0000313" key="2">
    <source>
        <dbReference type="EMBL" id="OBI83934.1"/>
    </source>
</evidence>
<organism evidence="2 3">
    <name type="scientific">Mycobacterium asiaticum</name>
    <dbReference type="NCBI Taxonomy" id="1790"/>
    <lineage>
        <taxon>Bacteria</taxon>
        <taxon>Bacillati</taxon>
        <taxon>Actinomycetota</taxon>
        <taxon>Actinomycetes</taxon>
        <taxon>Mycobacteriales</taxon>
        <taxon>Mycobacteriaceae</taxon>
        <taxon>Mycobacterium</taxon>
    </lineage>
</organism>
<reference evidence="2 3" key="1">
    <citation type="submission" date="2016-06" db="EMBL/GenBank/DDBJ databases">
        <authorList>
            <person name="Kjaerup R.B."/>
            <person name="Dalgaard T.S."/>
            <person name="Juul-Madsen H.R."/>
        </authorList>
    </citation>
    <scope>NUCLEOTIDE SEQUENCE [LARGE SCALE GENOMIC DNA]</scope>
    <source>
        <strain evidence="2 3">1081914.2</strain>
    </source>
</reference>
<sequence>MSLQKFAAGIAAGLIGLAAAIGSAGAANADPDDAVPPIIDDYIIVINPQLAQDPRSTDTPNNFGVPGAKDWTGSGMFCQNRNANCKKMGF</sequence>
<evidence type="ECO:0000313" key="3">
    <source>
        <dbReference type="Proteomes" id="UP000093795"/>
    </source>
</evidence>
<gene>
    <name evidence="2" type="ORF">A9X01_20150</name>
</gene>
<protein>
    <recommendedName>
        <fullName evidence="4">DUF732 domain-containing protein</fullName>
    </recommendedName>
</protein>
<dbReference type="OrthoDB" id="4752991at2"/>
<proteinExistence type="predicted"/>
<comment type="caution">
    <text evidence="2">The sequence shown here is derived from an EMBL/GenBank/DDBJ whole genome shotgun (WGS) entry which is preliminary data.</text>
</comment>
<dbReference type="AlphaFoldDB" id="A0A1A3CA67"/>
<evidence type="ECO:0008006" key="4">
    <source>
        <dbReference type="Google" id="ProtNLM"/>
    </source>
</evidence>
<name>A0A1A3CA67_MYCAS</name>